<dbReference type="EMBL" id="CP119312">
    <property type="protein sequence ID" value="WEK03196.1"/>
    <property type="molecule type" value="Genomic_DNA"/>
</dbReference>
<dbReference type="Pfam" id="PF00892">
    <property type="entry name" value="EamA"/>
    <property type="match status" value="1"/>
</dbReference>
<dbReference type="GO" id="GO:0016020">
    <property type="term" value="C:membrane"/>
    <property type="evidence" value="ECO:0007669"/>
    <property type="project" value="InterPro"/>
</dbReference>
<dbReference type="AlphaFoldDB" id="A0AAJ5VS84"/>
<dbReference type="InterPro" id="IPR037185">
    <property type="entry name" value="EmrE-like"/>
</dbReference>
<dbReference type="Gene3D" id="1.10.3730.20">
    <property type="match status" value="1"/>
</dbReference>
<sequence length="144" mass="15464">MKFVWDSWQFWALLSAGFAALTAIFAKVGIENINSDFATLIRTVVILLVLGGIVAATGQFQPLDSIASKTWLFLILSGFATGASWLAYFRALKIGQAAQVAPVDKLSVVLVAVFGVMFLGEKLSLPNWLGVAMIMGGAVLVAWR</sequence>
<organism evidence="3 4">
    <name type="scientific">Candidatus Devosia phytovorans</name>
    <dbReference type="NCBI Taxonomy" id="3121372"/>
    <lineage>
        <taxon>Bacteria</taxon>
        <taxon>Pseudomonadati</taxon>
        <taxon>Pseudomonadota</taxon>
        <taxon>Alphaproteobacteria</taxon>
        <taxon>Hyphomicrobiales</taxon>
        <taxon>Devosiaceae</taxon>
        <taxon>Devosia</taxon>
    </lineage>
</organism>
<dbReference type="Proteomes" id="UP001217476">
    <property type="component" value="Chromosome"/>
</dbReference>
<proteinExistence type="predicted"/>
<gene>
    <name evidence="3" type="ORF">P0Y65_13405</name>
</gene>
<name>A0AAJ5VS84_9HYPH</name>
<evidence type="ECO:0000313" key="4">
    <source>
        <dbReference type="Proteomes" id="UP001217476"/>
    </source>
</evidence>
<keyword evidence="1" id="KW-0812">Transmembrane</keyword>
<feature type="transmembrane region" description="Helical" evidence="1">
    <location>
        <begin position="125"/>
        <end position="143"/>
    </location>
</feature>
<feature type="transmembrane region" description="Helical" evidence="1">
    <location>
        <begin position="70"/>
        <end position="88"/>
    </location>
</feature>
<keyword evidence="1" id="KW-0472">Membrane</keyword>
<evidence type="ECO:0000259" key="2">
    <source>
        <dbReference type="Pfam" id="PF00892"/>
    </source>
</evidence>
<dbReference type="FunFam" id="1.10.3730.20:FF:000009">
    <property type="entry name" value="EamA family transporter"/>
    <property type="match status" value="1"/>
</dbReference>
<feature type="transmembrane region" description="Helical" evidence="1">
    <location>
        <begin position="12"/>
        <end position="30"/>
    </location>
</feature>
<reference evidence="3" key="1">
    <citation type="submission" date="2023-03" db="EMBL/GenBank/DDBJ databases">
        <title>Andean soil-derived lignocellulolytic bacterial consortium as a source of novel taxa and putative plastic-active enzymes.</title>
        <authorList>
            <person name="Diaz-Garcia L."/>
            <person name="Chuvochina M."/>
            <person name="Feuerriegel G."/>
            <person name="Bunk B."/>
            <person name="Sproer C."/>
            <person name="Streit W.R."/>
            <person name="Rodriguez L.M."/>
            <person name="Overmann J."/>
            <person name="Jimenez D.J."/>
        </authorList>
    </citation>
    <scope>NUCLEOTIDE SEQUENCE</scope>
    <source>
        <strain evidence="3">MAG 4196</strain>
    </source>
</reference>
<evidence type="ECO:0000313" key="3">
    <source>
        <dbReference type="EMBL" id="WEK03196.1"/>
    </source>
</evidence>
<keyword evidence="1" id="KW-1133">Transmembrane helix</keyword>
<protein>
    <submittedName>
        <fullName evidence="3">EamA family transporter</fullName>
    </submittedName>
</protein>
<dbReference type="SUPFAM" id="SSF103481">
    <property type="entry name" value="Multidrug resistance efflux transporter EmrE"/>
    <property type="match status" value="1"/>
</dbReference>
<feature type="domain" description="EamA" evidence="2">
    <location>
        <begin position="7"/>
        <end position="142"/>
    </location>
</feature>
<feature type="transmembrane region" description="Helical" evidence="1">
    <location>
        <begin position="37"/>
        <end position="58"/>
    </location>
</feature>
<accession>A0AAJ5VS84</accession>
<feature type="transmembrane region" description="Helical" evidence="1">
    <location>
        <begin position="100"/>
        <end position="119"/>
    </location>
</feature>
<evidence type="ECO:0000256" key="1">
    <source>
        <dbReference type="SAM" id="Phobius"/>
    </source>
</evidence>
<dbReference type="InterPro" id="IPR000620">
    <property type="entry name" value="EamA_dom"/>
</dbReference>